<sequence length="690" mass="80597">MSAVPYIIENLKGVLNQFGSKYRTDIGDWDRDKIINHLELYTPELITKLLQNSEIYDKFVNKVDEVDILKLNELVELFKNDNFWEASDDIPGNIIFDNTLLFGHEIDDAYVLLNGMFATQLPPLLNQIISAESSSALIEELAQYPKENLFKIDPKTNLLTRFVKGVKSPENIFGGNWATEEITFYTLKIDESWRPMAIPNIKHGVMFAYNNLLVAKSTFNQMYDKENRLQGVTKHSESPIIGRDGFFSRMLYEEIEPLLFDDIDEGHMDSVGFIGYNNQNKFFKESKLQRYRIEATYPYILHLDISKYFENIYTHLLAQIKPQTLISQKNIIVFSTYLKWLDEYNQKINNNHTKSIIQGPISSKISAELLQLSLDQKLEKAISELKLDVSFTRYVDDYRFFGRNIKDLELLKNTLIKIFRQHELSFNESKIQLYKGFEQQKQAHLDHYPRLIRITGGKNIQLTFDDYLLFREILSQAIREQDVPTTKSILTILAKKIKNKQIKIKDSSLITSLIEFLIKTTYVCPIINMQIYKLMNEICNVLSSKYRNKVWNILFREIELVVANYSDTDLESWYFYTLANCGTAHETYKVVNKYLKSVGENSSVIVLSVLLKNKSSQANRKIQDYIVKQINNWQTVSQSKWWLPLSKLWLVKGNLDLNKKIKSLFISNNRSSLQWDKLGIIEYLRQKSVN</sequence>
<dbReference type="PANTHER" id="PTHR34047">
    <property type="entry name" value="NUCLEAR INTRON MATURASE 1, MITOCHONDRIAL-RELATED"/>
    <property type="match status" value="1"/>
</dbReference>
<evidence type="ECO:0000313" key="3">
    <source>
        <dbReference type="Proteomes" id="UP000295681"/>
    </source>
</evidence>
<dbReference type="Pfam" id="PF00078">
    <property type="entry name" value="RVT_1"/>
    <property type="match status" value="1"/>
</dbReference>
<dbReference type="PANTHER" id="PTHR34047:SF8">
    <property type="entry name" value="PROTEIN YKFC"/>
    <property type="match status" value="1"/>
</dbReference>
<dbReference type="RefSeq" id="WP_170168016.1">
    <property type="nucleotide sequence ID" value="NZ_JAGYGP010000001.1"/>
</dbReference>
<dbReference type="EMBL" id="PUFI01000015">
    <property type="protein sequence ID" value="TDG67471.1"/>
    <property type="molecule type" value="Genomic_DNA"/>
</dbReference>
<name>A0A4R5N6N6_9LACO</name>
<evidence type="ECO:0000259" key="1">
    <source>
        <dbReference type="Pfam" id="PF00078"/>
    </source>
</evidence>
<gene>
    <name evidence="2" type="ORF">C5L23_001270</name>
</gene>
<dbReference type="AlphaFoldDB" id="A0A4R5N6N6"/>
<keyword evidence="3" id="KW-1185">Reference proteome</keyword>
<organism evidence="2 3">
    <name type="scientific">Leuconostoc fallax</name>
    <dbReference type="NCBI Taxonomy" id="1251"/>
    <lineage>
        <taxon>Bacteria</taxon>
        <taxon>Bacillati</taxon>
        <taxon>Bacillota</taxon>
        <taxon>Bacilli</taxon>
        <taxon>Lactobacillales</taxon>
        <taxon>Lactobacillaceae</taxon>
        <taxon>Leuconostoc</taxon>
    </lineage>
</organism>
<dbReference type="Proteomes" id="UP000295681">
    <property type="component" value="Unassembled WGS sequence"/>
</dbReference>
<dbReference type="InterPro" id="IPR000477">
    <property type="entry name" value="RT_dom"/>
</dbReference>
<dbReference type="InterPro" id="IPR051083">
    <property type="entry name" value="GrpII_Intron_Splice-Mob/Def"/>
</dbReference>
<evidence type="ECO:0000313" key="2">
    <source>
        <dbReference type="EMBL" id="TDG67471.1"/>
    </source>
</evidence>
<accession>A0A4R5N6N6</accession>
<proteinExistence type="predicted"/>
<comment type="caution">
    <text evidence="2">The sequence shown here is derived from an EMBL/GenBank/DDBJ whole genome shotgun (WGS) entry which is preliminary data.</text>
</comment>
<reference evidence="2 3" key="1">
    <citation type="journal article" date="2019" name="Appl. Microbiol. Biotechnol.">
        <title>Uncovering carbohydrate metabolism through a genotype-phenotype association study of 56 lactic acid bacteria genomes.</title>
        <authorList>
            <person name="Buron-Moles G."/>
            <person name="Chailyan A."/>
            <person name="Dolejs I."/>
            <person name="Forster J."/>
            <person name="Miks M.H."/>
        </authorList>
    </citation>
    <scope>NUCLEOTIDE SEQUENCE [LARGE SCALE GENOMIC DNA]</scope>
    <source>
        <strain evidence="2 3">ATCC 700006</strain>
    </source>
</reference>
<protein>
    <recommendedName>
        <fullName evidence="1">Reverse transcriptase domain-containing protein</fullName>
    </recommendedName>
</protein>
<feature type="domain" description="Reverse transcriptase" evidence="1">
    <location>
        <begin position="281"/>
        <end position="435"/>
    </location>
</feature>
<dbReference type="CDD" id="cd01646">
    <property type="entry name" value="RT_Bac_retron_I"/>
    <property type="match status" value="1"/>
</dbReference>